<sequence length="77" mass="8210">MPETIGPKGGHMNGEAVKIIIGACSSLRTNISPTVPPATPRNALPATPLMNRATSFVAMFFESAQGMSPIRRKKKET</sequence>
<evidence type="ECO:0000313" key="2">
    <source>
        <dbReference type="Proteomes" id="UP001590951"/>
    </source>
</evidence>
<evidence type="ECO:0000313" key="1">
    <source>
        <dbReference type="EMBL" id="KAL2058809.1"/>
    </source>
</evidence>
<gene>
    <name evidence="1" type="ORF">ABVK25_000100</name>
</gene>
<comment type="caution">
    <text evidence="1">The sequence shown here is derived from an EMBL/GenBank/DDBJ whole genome shotgun (WGS) entry which is preliminary data.</text>
</comment>
<dbReference type="Proteomes" id="UP001590951">
    <property type="component" value="Unassembled WGS sequence"/>
</dbReference>
<proteinExistence type="predicted"/>
<keyword evidence="2" id="KW-1185">Reference proteome</keyword>
<protein>
    <submittedName>
        <fullName evidence="1">Uncharacterized protein</fullName>
    </submittedName>
</protein>
<dbReference type="EMBL" id="JBHFEH010000001">
    <property type="protein sequence ID" value="KAL2058809.1"/>
    <property type="molecule type" value="Genomic_DNA"/>
</dbReference>
<name>A0ABR4BLY5_9LECA</name>
<accession>A0ABR4BLY5</accession>
<reference evidence="1 2" key="1">
    <citation type="submission" date="2024-09" db="EMBL/GenBank/DDBJ databases">
        <title>Rethinking Asexuality: The Enigmatic Case of Functional Sexual Genes in Lepraria (Stereocaulaceae).</title>
        <authorList>
            <person name="Doellman M."/>
            <person name="Sun Y."/>
            <person name="Barcenas-Pena A."/>
            <person name="Lumbsch H.T."/>
            <person name="Grewe F."/>
        </authorList>
    </citation>
    <scope>NUCLEOTIDE SEQUENCE [LARGE SCALE GENOMIC DNA]</scope>
    <source>
        <strain evidence="1 2">Grewe 0041</strain>
    </source>
</reference>
<organism evidence="1 2">
    <name type="scientific">Lepraria finkii</name>
    <dbReference type="NCBI Taxonomy" id="1340010"/>
    <lineage>
        <taxon>Eukaryota</taxon>
        <taxon>Fungi</taxon>
        <taxon>Dikarya</taxon>
        <taxon>Ascomycota</taxon>
        <taxon>Pezizomycotina</taxon>
        <taxon>Lecanoromycetes</taxon>
        <taxon>OSLEUM clade</taxon>
        <taxon>Lecanoromycetidae</taxon>
        <taxon>Lecanorales</taxon>
        <taxon>Lecanorineae</taxon>
        <taxon>Stereocaulaceae</taxon>
        <taxon>Lepraria</taxon>
    </lineage>
</organism>